<sequence>MVGISTNLIHNKTVSRDVIPPINISTTYKYSEDPDDLVKVTDSKGSEDYFLNDTYFYSRVNHPTSELLEKALSKILDGHVVVYNSGLAAFFAALTYINPKKLVIGQAYHGCHGITKIFSRLNGLEVLDLKDPGSFDKLQKGDLVHLETPVNPHGLDFDISYYAELAHKKGALLMVDSTFAPPPLQYPFKHGADIIMHSATKYFGGHSDLLAGILVVRDKSVQYKLYEDRVYLATNIGNLESTLLYRSLKTFELRILKQSDNCEQLVKYLNDHRAEFKVLKELFHGSLQTTKYPDQITKHSPTFALTLTSEKLAKSLPSKLNYFVHATSLGGAESLIEWRALSDSSVDPSLLRVSVGLENIDDLIEDFKNALLSLE</sequence>
<dbReference type="HOGENOM" id="CLU_018986_3_0_1"/>
<dbReference type="InterPro" id="IPR015422">
    <property type="entry name" value="PyrdxlP-dep_Trfase_small"/>
</dbReference>
<evidence type="ECO:0000313" key="5">
    <source>
        <dbReference type="EMBL" id="EGV64471.1"/>
    </source>
</evidence>
<evidence type="ECO:0000256" key="4">
    <source>
        <dbReference type="RuleBase" id="RU362118"/>
    </source>
</evidence>
<comment type="similarity">
    <text evidence="4">Belongs to the trans-sulfuration enzymes family.</text>
</comment>
<comment type="cofactor">
    <cofactor evidence="1 4">
        <name>pyridoxal 5'-phosphate</name>
        <dbReference type="ChEBI" id="CHEBI:597326"/>
    </cofactor>
</comment>
<dbReference type="SUPFAM" id="SSF53383">
    <property type="entry name" value="PLP-dependent transferases"/>
    <property type="match status" value="1"/>
</dbReference>
<evidence type="ECO:0000256" key="1">
    <source>
        <dbReference type="ARBA" id="ARBA00001933"/>
    </source>
</evidence>
<dbReference type="InterPro" id="IPR000277">
    <property type="entry name" value="Cys/Met-Metab_PyrdxlP-dep_enz"/>
</dbReference>
<evidence type="ECO:0008006" key="7">
    <source>
        <dbReference type="Google" id="ProtNLM"/>
    </source>
</evidence>
<evidence type="ECO:0000256" key="3">
    <source>
        <dbReference type="PIRSR" id="PIRSR001434-2"/>
    </source>
</evidence>
<dbReference type="AlphaFoldDB" id="G3B1L0"/>
<dbReference type="GeneID" id="18245649"/>
<dbReference type="GO" id="GO:0005737">
    <property type="term" value="C:cytoplasm"/>
    <property type="evidence" value="ECO:0007669"/>
    <property type="project" value="TreeGrafter"/>
</dbReference>
<dbReference type="Pfam" id="PF01053">
    <property type="entry name" value="Cys_Met_Meta_PP"/>
    <property type="match status" value="1"/>
</dbReference>
<dbReference type="Gene3D" id="3.40.640.10">
    <property type="entry name" value="Type I PLP-dependent aspartate aminotransferase-like (Major domain)"/>
    <property type="match status" value="1"/>
</dbReference>
<dbReference type="InterPro" id="IPR015421">
    <property type="entry name" value="PyrdxlP-dep_Trfase_major"/>
</dbReference>
<proteinExistence type="inferred from homology"/>
<evidence type="ECO:0000256" key="2">
    <source>
        <dbReference type="ARBA" id="ARBA00022898"/>
    </source>
</evidence>
<evidence type="ECO:0000313" key="6">
    <source>
        <dbReference type="Proteomes" id="UP000000707"/>
    </source>
</evidence>
<reference evidence="5 6" key="1">
    <citation type="journal article" date="2011" name="Proc. Natl. Acad. Sci. U.S.A.">
        <title>Comparative genomics of xylose-fermenting fungi for enhanced biofuel production.</title>
        <authorList>
            <person name="Wohlbach D.J."/>
            <person name="Kuo A."/>
            <person name="Sato T.K."/>
            <person name="Potts K.M."/>
            <person name="Salamov A.A."/>
            <person name="LaButti K.M."/>
            <person name="Sun H."/>
            <person name="Clum A."/>
            <person name="Pangilinan J.L."/>
            <person name="Lindquist E.A."/>
            <person name="Lucas S."/>
            <person name="Lapidus A."/>
            <person name="Jin M."/>
            <person name="Gunawan C."/>
            <person name="Balan V."/>
            <person name="Dale B.E."/>
            <person name="Jeffries T.W."/>
            <person name="Zinkel R."/>
            <person name="Barry K.W."/>
            <person name="Grigoriev I.V."/>
            <person name="Gasch A.P."/>
        </authorList>
    </citation>
    <scope>NUCLEOTIDE SEQUENCE [LARGE SCALE GENOMIC DNA]</scope>
    <source>
        <strain evidence="6">ATCC 10573 / BCRC 21748 / CBS 615 / JCM 9827 / NBRC 10315 / NRRL Y-1498 / VKM Y-70</strain>
    </source>
</reference>
<dbReference type="Gene3D" id="3.90.1150.10">
    <property type="entry name" value="Aspartate Aminotransferase, domain 1"/>
    <property type="match status" value="1"/>
</dbReference>
<dbReference type="PIRSF" id="PIRSF001434">
    <property type="entry name" value="CGS"/>
    <property type="match status" value="1"/>
</dbReference>
<dbReference type="GO" id="GO:0016846">
    <property type="term" value="F:carbon-sulfur lyase activity"/>
    <property type="evidence" value="ECO:0007669"/>
    <property type="project" value="TreeGrafter"/>
</dbReference>
<dbReference type="InterPro" id="IPR054542">
    <property type="entry name" value="Cys_met_metab_PP"/>
</dbReference>
<keyword evidence="6" id="KW-1185">Reference proteome</keyword>
<dbReference type="RefSeq" id="XP_006685277.1">
    <property type="nucleotide sequence ID" value="XM_006685214.1"/>
</dbReference>
<dbReference type="EMBL" id="GL996515">
    <property type="protein sequence ID" value="EGV64471.1"/>
    <property type="molecule type" value="Genomic_DNA"/>
</dbReference>
<gene>
    <name evidence="5" type="ORF">CANTEDRAFT_103687</name>
</gene>
<dbReference type="PANTHER" id="PTHR11808:SF35">
    <property type="entry name" value="CYSTATHIONINE GAMMA-SYNTHASE (AFU_ORTHOLOGUE AFUA_7G01590)"/>
    <property type="match status" value="1"/>
</dbReference>
<dbReference type="STRING" id="590646.G3B1L0"/>
<feature type="modified residue" description="N6-(pyridoxal phosphate)lysine" evidence="3">
    <location>
        <position position="201"/>
    </location>
</feature>
<dbReference type="InterPro" id="IPR015424">
    <property type="entry name" value="PyrdxlP-dep_Trfase"/>
</dbReference>
<dbReference type="FunFam" id="3.40.640.10:FF:000072">
    <property type="entry name" value="Putative cystathionine beta-lyase"/>
    <property type="match status" value="1"/>
</dbReference>
<dbReference type="GO" id="GO:0030170">
    <property type="term" value="F:pyridoxal phosphate binding"/>
    <property type="evidence" value="ECO:0007669"/>
    <property type="project" value="InterPro"/>
</dbReference>
<protein>
    <recommendedName>
        <fullName evidence="7">Cystathionine gamma-synthase</fullName>
    </recommendedName>
</protein>
<dbReference type="PROSITE" id="PS00868">
    <property type="entry name" value="CYS_MET_METAB_PP"/>
    <property type="match status" value="1"/>
</dbReference>
<dbReference type="Proteomes" id="UP000000707">
    <property type="component" value="Unassembled WGS sequence"/>
</dbReference>
<dbReference type="OrthoDB" id="3512640at2759"/>
<name>G3B1L0_CANTC</name>
<dbReference type="PANTHER" id="PTHR11808">
    <property type="entry name" value="TRANS-SULFURATION ENZYME FAMILY MEMBER"/>
    <property type="match status" value="1"/>
</dbReference>
<dbReference type="eggNOG" id="KOG0053">
    <property type="taxonomic scope" value="Eukaryota"/>
</dbReference>
<accession>G3B1L0</accession>
<dbReference type="GO" id="GO:0019346">
    <property type="term" value="P:transsulfuration"/>
    <property type="evidence" value="ECO:0007669"/>
    <property type="project" value="InterPro"/>
</dbReference>
<keyword evidence="2 3" id="KW-0663">Pyridoxal phosphate</keyword>
<organism evidence="6">
    <name type="scientific">Candida tenuis (strain ATCC 10573 / BCRC 21748 / CBS 615 / JCM 9827 / NBRC 10315 / NRRL Y-1498 / VKM Y-70)</name>
    <name type="common">Yeast</name>
    <name type="synonym">Yamadazyma tenuis</name>
    <dbReference type="NCBI Taxonomy" id="590646"/>
    <lineage>
        <taxon>Eukaryota</taxon>
        <taxon>Fungi</taxon>
        <taxon>Dikarya</taxon>
        <taxon>Ascomycota</taxon>
        <taxon>Saccharomycotina</taxon>
        <taxon>Pichiomycetes</taxon>
        <taxon>Debaryomycetaceae</taxon>
        <taxon>Yamadazyma</taxon>
    </lineage>
</organism>
<dbReference type="KEGG" id="cten:18245649"/>